<dbReference type="GO" id="GO:0051301">
    <property type="term" value="P:cell division"/>
    <property type="evidence" value="ECO:0007669"/>
    <property type="project" value="UniProtKB-KW"/>
</dbReference>
<dbReference type="GO" id="GO:0005975">
    <property type="term" value="P:carbohydrate metabolic process"/>
    <property type="evidence" value="ECO:0007669"/>
    <property type="project" value="InterPro"/>
</dbReference>
<keyword evidence="14" id="KW-1185">Reference proteome</keyword>
<sequence>MESDNLILVAAGGTGGHLFPASALASALAAKGARVRLATDERAMKFTEGFPAEAVHEIDSGTPTGGGFGDKMLALLKLANGVLESFNLCGELKPRAIVAFGGYPTVPPALGANLRGVPLVLHEQNAVIGRANRFLAGRAKVIASGFPTLDGLPIDLKSRVAYVGNPMRPAVLEAARVPYPGFDDQKLRLLVTGGSQGARVFSDVVPEAMALLNEAERARIVLTQQVREEDLPRVKEAYAKLKIAAEVSPFFADLPKRIASAHLVIGRSGASTVSELALIGRPSILVPFPHALDADQAANAAHLSACNAAEVVRQINFTPAGLADRLRQALAAPQDLTKRAQAARSVGVSDAADRLAFLTLQVAGMGETQETPK</sequence>
<comment type="pathway">
    <text evidence="10">Cell wall biogenesis; peptidoglycan biosynthesis.</text>
</comment>
<comment type="catalytic activity">
    <reaction evidence="10">
        <text>di-trans,octa-cis-undecaprenyl diphospho-N-acetyl-alpha-D-muramoyl-L-alanyl-D-glutamyl-meso-2,6-diaminopimeloyl-D-alanyl-D-alanine + UDP-N-acetyl-alpha-D-glucosamine = di-trans,octa-cis-undecaprenyl diphospho-[N-acetyl-alpha-D-glucosaminyl-(1-&gt;4)]-N-acetyl-alpha-D-muramoyl-L-alanyl-D-glutamyl-meso-2,6-diaminopimeloyl-D-alanyl-D-alanine + UDP + H(+)</text>
        <dbReference type="Rhea" id="RHEA:31227"/>
        <dbReference type="ChEBI" id="CHEBI:15378"/>
        <dbReference type="ChEBI" id="CHEBI:57705"/>
        <dbReference type="ChEBI" id="CHEBI:58223"/>
        <dbReference type="ChEBI" id="CHEBI:61387"/>
        <dbReference type="ChEBI" id="CHEBI:61388"/>
        <dbReference type="EC" id="2.4.1.227"/>
    </reaction>
</comment>
<evidence type="ECO:0000256" key="4">
    <source>
        <dbReference type="ARBA" id="ARBA00022679"/>
    </source>
</evidence>
<dbReference type="Pfam" id="PF04101">
    <property type="entry name" value="Glyco_tran_28_C"/>
    <property type="match status" value="1"/>
</dbReference>
<dbReference type="InterPro" id="IPR007235">
    <property type="entry name" value="Glyco_trans_28_C"/>
</dbReference>
<dbReference type="GO" id="GO:0051991">
    <property type="term" value="F:UDP-N-acetyl-D-glucosamine:N-acetylmuramoyl-L-alanyl-D-glutamyl-meso-2,6-diaminopimelyl-D-alanyl-D-alanine-diphosphoundecaprenol 4-beta-N-acetylglucosaminlytransferase activity"/>
    <property type="evidence" value="ECO:0007669"/>
    <property type="project" value="RHEA"/>
</dbReference>
<keyword evidence="4 10" id="KW-0808">Transferase</keyword>
<evidence type="ECO:0000256" key="5">
    <source>
        <dbReference type="ARBA" id="ARBA00022960"/>
    </source>
</evidence>
<evidence type="ECO:0000313" key="13">
    <source>
        <dbReference type="EMBL" id="SNB77432.1"/>
    </source>
</evidence>
<evidence type="ECO:0000256" key="7">
    <source>
        <dbReference type="ARBA" id="ARBA00023136"/>
    </source>
</evidence>
<name>A0A212RXV1_RHOAC</name>
<feature type="domain" description="Glycosyltransferase family 28 N-terminal" evidence="11">
    <location>
        <begin position="7"/>
        <end position="143"/>
    </location>
</feature>
<dbReference type="GO" id="GO:0050511">
    <property type="term" value="F:undecaprenyldiphospho-muramoylpentapeptide beta-N-acetylglucosaminyltransferase activity"/>
    <property type="evidence" value="ECO:0007669"/>
    <property type="project" value="UniProtKB-UniRule"/>
</dbReference>
<feature type="domain" description="Glycosyl transferase family 28 C-terminal" evidence="12">
    <location>
        <begin position="189"/>
        <end position="355"/>
    </location>
</feature>
<dbReference type="OrthoDB" id="9808936at2"/>
<comment type="subcellular location">
    <subcellularLocation>
        <location evidence="10">Cell membrane</location>
        <topology evidence="10">Peripheral membrane protein</topology>
        <orientation evidence="10">Cytoplasmic side</orientation>
    </subcellularLocation>
</comment>
<protein>
    <recommendedName>
        <fullName evidence="10">UDP-N-acetylglucosamine--N-acetylmuramyl-(pentapeptide) pyrophosphoryl-undecaprenol N-acetylglucosamine transferase</fullName>
        <ecNumber evidence="10">2.4.1.227</ecNumber>
    </recommendedName>
    <alternativeName>
        <fullName evidence="10">Undecaprenyl-PP-MurNAc-pentapeptide-UDPGlcNAc GlcNAc transferase</fullName>
    </alternativeName>
</protein>
<reference evidence="14" key="1">
    <citation type="submission" date="2017-06" db="EMBL/GenBank/DDBJ databases">
        <authorList>
            <person name="Varghese N."/>
            <person name="Submissions S."/>
        </authorList>
    </citation>
    <scope>NUCLEOTIDE SEQUENCE [LARGE SCALE GENOMIC DNA]</scope>
    <source>
        <strain evidence="14">DSM 137</strain>
    </source>
</reference>
<dbReference type="EMBL" id="FYDG01000008">
    <property type="protein sequence ID" value="SNB77432.1"/>
    <property type="molecule type" value="Genomic_DNA"/>
</dbReference>
<dbReference type="Pfam" id="PF03033">
    <property type="entry name" value="Glyco_transf_28"/>
    <property type="match status" value="1"/>
</dbReference>
<evidence type="ECO:0000313" key="14">
    <source>
        <dbReference type="Proteomes" id="UP000198418"/>
    </source>
</evidence>
<keyword evidence="7 10" id="KW-0472">Membrane</keyword>
<evidence type="ECO:0000256" key="6">
    <source>
        <dbReference type="ARBA" id="ARBA00022984"/>
    </source>
</evidence>
<dbReference type="SUPFAM" id="SSF53756">
    <property type="entry name" value="UDP-Glycosyltransferase/glycogen phosphorylase"/>
    <property type="match status" value="1"/>
</dbReference>
<proteinExistence type="inferred from homology"/>
<dbReference type="GO" id="GO:0005886">
    <property type="term" value="C:plasma membrane"/>
    <property type="evidence" value="ECO:0007669"/>
    <property type="project" value="UniProtKB-SubCell"/>
</dbReference>
<dbReference type="InterPro" id="IPR006009">
    <property type="entry name" value="GlcNAc_MurG"/>
</dbReference>
<dbReference type="InterPro" id="IPR004276">
    <property type="entry name" value="GlycoTrans_28_N"/>
</dbReference>
<dbReference type="AlphaFoldDB" id="A0A212RXV1"/>
<dbReference type="Gene3D" id="3.40.50.2000">
    <property type="entry name" value="Glycogen Phosphorylase B"/>
    <property type="match status" value="2"/>
</dbReference>
<dbReference type="GO" id="GO:0071555">
    <property type="term" value="P:cell wall organization"/>
    <property type="evidence" value="ECO:0007669"/>
    <property type="project" value="UniProtKB-KW"/>
</dbReference>
<evidence type="ECO:0000256" key="9">
    <source>
        <dbReference type="ARBA" id="ARBA00023316"/>
    </source>
</evidence>
<keyword evidence="8 10" id="KW-0131">Cell cycle</keyword>
<comment type="similarity">
    <text evidence="10">Belongs to the glycosyltransferase 28 family. MurG subfamily.</text>
</comment>
<dbReference type="GO" id="GO:0008360">
    <property type="term" value="P:regulation of cell shape"/>
    <property type="evidence" value="ECO:0007669"/>
    <property type="project" value="UniProtKB-KW"/>
</dbReference>
<evidence type="ECO:0000256" key="8">
    <source>
        <dbReference type="ARBA" id="ARBA00023306"/>
    </source>
</evidence>
<evidence type="ECO:0000256" key="1">
    <source>
        <dbReference type="ARBA" id="ARBA00022475"/>
    </source>
</evidence>
<dbReference type="UniPathway" id="UPA00219"/>
<keyword evidence="2 10" id="KW-0132">Cell division</keyword>
<keyword evidence="1 10" id="KW-1003">Cell membrane</keyword>
<accession>A0A212RXV1</accession>
<evidence type="ECO:0000256" key="2">
    <source>
        <dbReference type="ARBA" id="ARBA00022618"/>
    </source>
</evidence>
<gene>
    <name evidence="10" type="primary">murG</name>
    <name evidence="13" type="ORF">SAMN06265338_108132</name>
</gene>
<feature type="binding site" evidence="10">
    <location>
        <position position="168"/>
    </location>
    <ligand>
        <name>UDP-N-acetyl-alpha-D-glucosamine</name>
        <dbReference type="ChEBI" id="CHEBI:57705"/>
    </ligand>
</feature>
<keyword evidence="9 10" id="KW-0961">Cell wall biogenesis/degradation</keyword>
<dbReference type="EC" id="2.4.1.227" evidence="10"/>
<evidence type="ECO:0000259" key="12">
    <source>
        <dbReference type="Pfam" id="PF04101"/>
    </source>
</evidence>
<evidence type="ECO:0000256" key="3">
    <source>
        <dbReference type="ARBA" id="ARBA00022676"/>
    </source>
</evidence>
<organism evidence="13 14">
    <name type="scientific">Rhodoblastus acidophilus</name>
    <name type="common">Rhodopseudomonas acidophila</name>
    <dbReference type="NCBI Taxonomy" id="1074"/>
    <lineage>
        <taxon>Bacteria</taxon>
        <taxon>Pseudomonadati</taxon>
        <taxon>Pseudomonadota</taxon>
        <taxon>Alphaproteobacteria</taxon>
        <taxon>Hyphomicrobiales</taxon>
        <taxon>Rhodoblastaceae</taxon>
        <taxon>Rhodoblastus</taxon>
    </lineage>
</organism>
<dbReference type="Proteomes" id="UP000198418">
    <property type="component" value="Unassembled WGS sequence"/>
</dbReference>
<dbReference type="RefSeq" id="WP_088521510.1">
    <property type="nucleotide sequence ID" value="NZ_FYDG01000008.1"/>
</dbReference>
<comment type="function">
    <text evidence="10">Cell wall formation. Catalyzes the transfer of a GlcNAc subunit on undecaprenyl-pyrophosphoryl-MurNAc-pentapeptide (lipid intermediate I) to form undecaprenyl-pyrophosphoryl-MurNAc-(pentapeptide)GlcNAc (lipid intermediate II).</text>
</comment>
<feature type="binding site" evidence="10">
    <location>
        <position position="195"/>
    </location>
    <ligand>
        <name>UDP-N-acetyl-alpha-D-glucosamine</name>
        <dbReference type="ChEBI" id="CHEBI:57705"/>
    </ligand>
</feature>
<feature type="binding site" evidence="10">
    <location>
        <position position="296"/>
    </location>
    <ligand>
        <name>UDP-N-acetyl-alpha-D-glucosamine</name>
        <dbReference type="ChEBI" id="CHEBI:57705"/>
    </ligand>
</feature>
<feature type="binding site" evidence="10">
    <location>
        <position position="125"/>
    </location>
    <ligand>
        <name>UDP-N-acetyl-alpha-D-glucosamine</name>
        <dbReference type="ChEBI" id="CHEBI:57705"/>
    </ligand>
</feature>
<dbReference type="CDD" id="cd03785">
    <property type="entry name" value="GT28_MurG"/>
    <property type="match status" value="1"/>
</dbReference>
<keyword evidence="6 10" id="KW-0573">Peptidoglycan synthesis</keyword>
<evidence type="ECO:0000259" key="11">
    <source>
        <dbReference type="Pfam" id="PF03033"/>
    </source>
</evidence>
<dbReference type="HAMAP" id="MF_00033">
    <property type="entry name" value="MurG"/>
    <property type="match status" value="1"/>
</dbReference>
<comment type="caution">
    <text evidence="10">Lacks conserved residue(s) required for the propagation of feature annotation.</text>
</comment>
<dbReference type="PANTHER" id="PTHR21015">
    <property type="entry name" value="UDP-N-ACETYLGLUCOSAMINE--N-ACETYLMURAMYL-(PENTAPEPTIDE) PYROPHOSPHORYL-UNDECAPRENOL N-ACETYLGLUCOSAMINE TRANSFERASE 1"/>
    <property type="match status" value="1"/>
</dbReference>
<dbReference type="PANTHER" id="PTHR21015:SF22">
    <property type="entry name" value="GLYCOSYLTRANSFERASE"/>
    <property type="match status" value="1"/>
</dbReference>
<feature type="binding site" evidence="10">
    <location>
        <begin position="14"/>
        <end position="16"/>
    </location>
    <ligand>
        <name>UDP-N-acetyl-alpha-D-glucosamine</name>
        <dbReference type="ChEBI" id="CHEBI:57705"/>
    </ligand>
</feature>
<keyword evidence="5 10" id="KW-0133">Cell shape</keyword>
<evidence type="ECO:0000256" key="10">
    <source>
        <dbReference type="HAMAP-Rule" id="MF_00033"/>
    </source>
</evidence>
<dbReference type="GO" id="GO:0009252">
    <property type="term" value="P:peptidoglycan biosynthetic process"/>
    <property type="evidence" value="ECO:0007669"/>
    <property type="project" value="UniProtKB-UniRule"/>
</dbReference>
<keyword evidence="3 10" id="KW-0328">Glycosyltransferase</keyword>